<proteinExistence type="inferred from homology"/>
<sequence length="422" mass="46895">MAALLASFDFAFLITSVVKIVFLTFLVILPMVAYSVYAERRFSAIIQDRVGPNRTGIPLTLFGFKKDIQIFGIGGLVQPMADGLKFLLKEDFTPKSVNTFYYWLAPALTMVPALMTCAVLPFGSELDLSFLNPLIEKLGGTGFTAPVKSVIADLNVGPLFTFAIASLGVYGIVLAGWSSNSKYPFLGGVRASAQMISYELSLGLSIIPVLMVFGELNLSKMSAFQDANGWLLLPFWGEGLTLERWVLLVPMVISFCIFTVAMFAETNRLPFDLAECETELVAGYHTEYSSMKFALFFLGEYAAMIIGSGLAVTLFLGGWSIPFWPFFEYIGQKIGMDTVFGWFGSSFQLHYAAGSTPIWLGLLHIATFFLKVIVFILFFILIRWSLPRFRFDQLMKLGWLFMFELALANVILTAVIMACFVK</sequence>
<organism evidence="7 8">
    <name type="scientific">Prosthecobacter algae</name>
    <dbReference type="NCBI Taxonomy" id="1144682"/>
    <lineage>
        <taxon>Bacteria</taxon>
        <taxon>Pseudomonadati</taxon>
        <taxon>Verrucomicrobiota</taxon>
        <taxon>Verrucomicrobiia</taxon>
        <taxon>Verrucomicrobiales</taxon>
        <taxon>Verrucomicrobiaceae</taxon>
        <taxon>Prosthecobacter</taxon>
    </lineage>
</organism>
<keyword evidence="2 5" id="KW-0812">Transmembrane</keyword>
<feature type="transmembrane region" description="Helical" evidence="5">
    <location>
        <begin position="12"/>
        <end position="37"/>
    </location>
</feature>
<evidence type="ECO:0000256" key="5">
    <source>
        <dbReference type="HAMAP-Rule" id="MF_01350"/>
    </source>
</evidence>
<dbReference type="Proteomes" id="UP001499852">
    <property type="component" value="Unassembled WGS sequence"/>
</dbReference>
<keyword evidence="5" id="KW-1278">Translocase</keyword>
<keyword evidence="5" id="KW-0830">Ubiquinone</keyword>
<dbReference type="PROSITE" id="PS00668">
    <property type="entry name" value="COMPLEX1_ND1_2"/>
    <property type="match status" value="1"/>
</dbReference>
<evidence type="ECO:0000313" key="8">
    <source>
        <dbReference type="Proteomes" id="UP001499852"/>
    </source>
</evidence>
<keyword evidence="8" id="KW-1185">Reference proteome</keyword>
<reference evidence="8" key="1">
    <citation type="journal article" date="2019" name="Int. J. Syst. Evol. Microbiol.">
        <title>The Global Catalogue of Microorganisms (GCM) 10K type strain sequencing project: providing services to taxonomists for standard genome sequencing and annotation.</title>
        <authorList>
            <consortium name="The Broad Institute Genomics Platform"/>
            <consortium name="The Broad Institute Genome Sequencing Center for Infectious Disease"/>
            <person name="Wu L."/>
            <person name="Ma J."/>
        </authorList>
    </citation>
    <scope>NUCLEOTIDE SEQUENCE [LARGE SCALE GENOMIC DNA]</scope>
    <source>
        <strain evidence="8">JCM 18053</strain>
    </source>
</reference>
<keyword evidence="5" id="KW-0874">Quinone</keyword>
<evidence type="ECO:0000256" key="1">
    <source>
        <dbReference type="ARBA" id="ARBA00004141"/>
    </source>
</evidence>
<feature type="transmembrane region" description="Helical" evidence="5">
    <location>
        <begin position="368"/>
        <end position="386"/>
    </location>
</feature>
<keyword evidence="3 5" id="KW-1133">Transmembrane helix</keyword>
<evidence type="ECO:0000256" key="2">
    <source>
        <dbReference type="ARBA" id="ARBA00022692"/>
    </source>
</evidence>
<feature type="transmembrane region" description="Helical" evidence="5">
    <location>
        <begin position="156"/>
        <end position="175"/>
    </location>
</feature>
<comment type="subcellular location">
    <subcellularLocation>
        <location evidence="5 6">Cell membrane</location>
        <topology evidence="5 6">Multi-pass membrane protein</topology>
    </subcellularLocation>
    <subcellularLocation>
        <location evidence="1">Membrane</location>
        <topology evidence="1">Multi-pass membrane protein</topology>
    </subcellularLocation>
</comment>
<keyword evidence="5 6" id="KW-0520">NAD</keyword>
<evidence type="ECO:0000256" key="3">
    <source>
        <dbReference type="ARBA" id="ARBA00022989"/>
    </source>
</evidence>
<comment type="function">
    <text evidence="5">NDH-1 shuttles electrons from NADH, via FMN and iron-sulfur (Fe-S) centers, to quinones in the respiratory chain. The immediate electron acceptor for the enzyme in this species is believed to be ubiquinone. Couples the redox reaction to proton translocation (for every two electrons transferred, four hydrogen ions are translocated across the cytoplasmic membrane), and thus conserves the redox energy in a proton gradient. This subunit may bind ubiquinone.</text>
</comment>
<dbReference type="InterPro" id="IPR018086">
    <property type="entry name" value="NADH_UbQ_OxRdtase_su1_CS"/>
</dbReference>
<protein>
    <recommendedName>
        <fullName evidence="5">NADH-quinone oxidoreductase subunit H</fullName>
        <ecNumber evidence="5">7.1.1.-</ecNumber>
    </recommendedName>
    <alternativeName>
        <fullName evidence="5">NADH dehydrogenase I subunit H</fullName>
    </alternativeName>
    <alternativeName>
        <fullName evidence="5">NDH-1 subunit H</fullName>
    </alternativeName>
</protein>
<dbReference type="HAMAP" id="MF_01350">
    <property type="entry name" value="NDH1_NuoH"/>
    <property type="match status" value="1"/>
</dbReference>
<name>A0ABP9P3G3_9BACT</name>
<evidence type="ECO:0000256" key="6">
    <source>
        <dbReference type="RuleBase" id="RU000471"/>
    </source>
</evidence>
<accession>A0ABP9P3G3</accession>
<comment type="caution">
    <text evidence="7">The sequence shown here is derived from an EMBL/GenBank/DDBJ whole genome shotgun (WGS) entry which is preliminary data.</text>
</comment>
<dbReference type="PANTHER" id="PTHR11432:SF3">
    <property type="entry name" value="NADH-UBIQUINONE OXIDOREDUCTASE CHAIN 1"/>
    <property type="match status" value="1"/>
</dbReference>
<evidence type="ECO:0000256" key="4">
    <source>
        <dbReference type="ARBA" id="ARBA00023136"/>
    </source>
</evidence>
<feature type="transmembrane region" description="Helical" evidence="5">
    <location>
        <begin position="293"/>
        <end position="319"/>
    </location>
</feature>
<feature type="transmembrane region" description="Helical" evidence="5">
    <location>
        <begin position="339"/>
        <end position="361"/>
    </location>
</feature>
<comment type="similarity">
    <text evidence="5 6">Belongs to the complex I subunit 1 family.</text>
</comment>
<feature type="transmembrane region" description="Helical" evidence="5">
    <location>
        <begin position="196"/>
        <end position="214"/>
    </location>
</feature>
<comment type="subunit">
    <text evidence="5">NDH-1 is composed of 14 different subunits. Subunits NuoA, H, J, K, L, M, N constitute the membrane sector of the complex.</text>
</comment>
<dbReference type="RefSeq" id="WP_345736468.1">
    <property type="nucleotide sequence ID" value="NZ_BAABIA010000004.1"/>
</dbReference>
<comment type="catalytic activity">
    <reaction evidence="5">
        <text>a quinone + NADH + 5 H(+)(in) = a quinol + NAD(+) + 4 H(+)(out)</text>
        <dbReference type="Rhea" id="RHEA:57888"/>
        <dbReference type="ChEBI" id="CHEBI:15378"/>
        <dbReference type="ChEBI" id="CHEBI:24646"/>
        <dbReference type="ChEBI" id="CHEBI:57540"/>
        <dbReference type="ChEBI" id="CHEBI:57945"/>
        <dbReference type="ChEBI" id="CHEBI:132124"/>
    </reaction>
</comment>
<keyword evidence="5" id="KW-1003">Cell membrane</keyword>
<feature type="transmembrane region" description="Helical" evidence="5">
    <location>
        <begin position="398"/>
        <end position="421"/>
    </location>
</feature>
<keyword evidence="4 5" id="KW-0472">Membrane</keyword>
<feature type="transmembrane region" description="Helical" evidence="5">
    <location>
        <begin position="245"/>
        <end position="264"/>
    </location>
</feature>
<feature type="transmembrane region" description="Helical" evidence="5">
    <location>
        <begin position="100"/>
        <end position="123"/>
    </location>
</feature>
<gene>
    <name evidence="5 7" type="primary">nuoH</name>
    <name evidence="7" type="ORF">GCM10023213_22420</name>
</gene>
<dbReference type="Pfam" id="PF00146">
    <property type="entry name" value="NADHdh"/>
    <property type="match status" value="1"/>
</dbReference>
<evidence type="ECO:0000313" key="7">
    <source>
        <dbReference type="EMBL" id="GAA5140201.1"/>
    </source>
</evidence>
<dbReference type="PANTHER" id="PTHR11432">
    <property type="entry name" value="NADH DEHYDROGENASE SUBUNIT 1"/>
    <property type="match status" value="1"/>
</dbReference>
<dbReference type="EC" id="7.1.1.-" evidence="5"/>
<dbReference type="EMBL" id="BAABIA010000004">
    <property type="protein sequence ID" value="GAA5140201.1"/>
    <property type="molecule type" value="Genomic_DNA"/>
</dbReference>
<dbReference type="InterPro" id="IPR001694">
    <property type="entry name" value="NADH_UbQ_OxRdtase_su1/FPO"/>
</dbReference>